<protein>
    <submittedName>
        <fullName evidence="2">Uncharacterized protein</fullName>
    </submittedName>
</protein>
<sequence>MKLKDKNVSKKSRKFSVSVVFYVVSLVIAVVGVALLVNNIILFRSTVNNYVAQGYSSAAVIKQLVPSQLLPGIFEPIAVYGGIAVVLLGVGIVNKKVSKCLVLLNKGNACDDVIEENTLKQDGDHVENIETTEQMEFVEEANVNKA</sequence>
<organism evidence="2 3">
    <name type="scientific">Clostridium moutaii</name>
    <dbReference type="NCBI Taxonomy" id="3240932"/>
    <lineage>
        <taxon>Bacteria</taxon>
        <taxon>Bacillati</taxon>
        <taxon>Bacillota</taxon>
        <taxon>Clostridia</taxon>
        <taxon>Eubacteriales</taxon>
        <taxon>Clostridiaceae</taxon>
        <taxon>Clostridium</taxon>
    </lineage>
</organism>
<keyword evidence="1" id="KW-0472">Membrane</keyword>
<evidence type="ECO:0000313" key="2">
    <source>
        <dbReference type="EMBL" id="MEY7999280.1"/>
    </source>
</evidence>
<keyword evidence="1" id="KW-1133">Transmembrane helix</keyword>
<dbReference type="Proteomes" id="UP001564657">
    <property type="component" value="Unassembled WGS sequence"/>
</dbReference>
<gene>
    <name evidence="2" type="ORF">AB8U03_03535</name>
</gene>
<name>A0ABV4BNZ2_9CLOT</name>
<evidence type="ECO:0000256" key="1">
    <source>
        <dbReference type="SAM" id="Phobius"/>
    </source>
</evidence>
<reference evidence="2 3" key="1">
    <citation type="submission" date="2024-08" db="EMBL/GenBank/DDBJ databases">
        <title>Clostridium lapicellarii sp. nov., and Clostridium renhuaiense sp. nov., two species isolated from the mud in a fermentation cellar used for producing sauce-flavour Chinese liquors.</title>
        <authorList>
            <person name="Yang F."/>
            <person name="Wang H."/>
            <person name="Chen L.Q."/>
            <person name="Zhou N."/>
            <person name="Lu J.J."/>
            <person name="Pu X.X."/>
            <person name="Wan B."/>
            <person name="Wang L."/>
            <person name="Liu S.J."/>
        </authorList>
    </citation>
    <scope>NUCLEOTIDE SEQUENCE [LARGE SCALE GENOMIC DNA]</scope>
    <source>
        <strain evidence="2 3">MT-5</strain>
    </source>
</reference>
<feature type="transmembrane region" description="Helical" evidence="1">
    <location>
        <begin position="73"/>
        <end position="93"/>
    </location>
</feature>
<dbReference type="EMBL" id="JBGEWD010000002">
    <property type="protein sequence ID" value="MEY7999280.1"/>
    <property type="molecule type" value="Genomic_DNA"/>
</dbReference>
<comment type="caution">
    <text evidence="2">The sequence shown here is derived from an EMBL/GenBank/DDBJ whole genome shotgun (WGS) entry which is preliminary data.</text>
</comment>
<dbReference type="RefSeq" id="WP_369703167.1">
    <property type="nucleotide sequence ID" value="NZ_JBGEWD010000002.1"/>
</dbReference>
<evidence type="ECO:0000313" key="3">
    <source>
        <dbReference type="Proteomes" id="UP001564657"/>
    </source>
</evidence>
<keyword evidence="3" id="KW-1185">Reference proteome</keyword>
<proteinExistence type="predicted"/>
<feature type="transmembrane region" description="Helical" evidence="1">
    <location>
        <begin position="20"/>
        <end position="41"/>
    </location>
</feature>
<keyword evidence="1" id="KW-0812">Transmembrane</keyword>
<accession>A0ABV4BNZ2</accession>